<evidence type="ECO:0000313" key="2">
    <source>
        <dbReference type="Proteomes" id="UP001165069"/>
    </source>
</evidence>
<dbReference type="RefSeq" id="WP_285577562.1">
    <property type="nucleotide sequence ID" value="NZ_BSDE01000008.1"/>
</dbReference>
<dbReference type="Proteomes" id="UP001165069">
    <property type="component" value="Unassembled WGS sequence"/>
</dbReference>
<dbReference type="InterPro" id="IPR053158">
    <property type="entry name" value="CapK_Type1_Caps_Biosynth"/>
</dbReference>
<accession>A0ABQ5QKH1</accession>
<sequence>MLTARIRNWGFWAFDFAQGSPIRKHCEDIETQLISGTKSAERLEALLHHAVDTTAFYAKYRGFSSLQDFPVIHKAAIKPQYEAFRSSAYQNARLRTMRTSGSTGTPFAVVQNQDKRRRVLAEMIYFGGKAGYQVGDRYIFTRCWTANNRKPLHVALSENAVMFDISSLDKGHVAALETLLRTDSGIRCMLGFPSTFVRLLQQLDQSGAPSEDFHLRSIISIAEALPREVRLALKSRFNCPVVARYSNQENGVLAQQCPNGDEFHLNTASYVFEFLKLEEDTPAGPGERARVVLTDLFNHAMPLIRYDTGDIVIRQNHATCGWATETLQDVEGRRLDFIYDTEDRPISPFAVCTLFWPFTELKQYQFVQEAKGRYEIVLNGANLHYKDDEFIRLAKDLVGADAVVSVTHVDQIPLLSSGKYRQVASHYRPSA</sequence>
<dbReference type="SUPFAM" id="SSF56801">
    <property type="entry name" value="Acetyl-CoA synthetase-like"/>
    <property type="match status" value="1"/>
</dbReference>
<dbReference type="InterPro" id="IPR042099">
    <property type="entry name" value="ANL_N_sf"/>
</dbReference>
<keyword evidence="2" id="KW-1185">Reference proteome</keyword>
<proteinExistence type="predicted"/>
<gene>
    <name evidence="1" type="ORF">GETHLI_33370</name>
</gene>
<organism evidence="1 2">
    <name type="scientific">Geothrix limicola</name>
    <dbReference type="NCBI Taxonomy" id="2927978"/>
    <lineage>
        <taxon>Bacteria</taxon>
        <taxon>Pseudomonadati</taxon>
        <taxon>Acidobacteriota</taxon>
        <taxon>Holophagae</taxon>
        <taxon>Holophagales</taxon>
        <taxon>Holophagaceae</taxon>
        <taxon>Geothrix</taxon>
    </lineage>
</organism>
<comment type="caution">
    <text evidence="1">The sequence shown here is derived from an EMBL/GenBank/DDBJ whole genome shotgun (WGS) entry which is preliminary data.</text>
</comment>
<dbReference type="PANTHER" id="PTHR36932:SF1">
    <property type="entry name" value="CAPSULAR POLYSACCHARIDE BIOSYNTHESIS PROTEIN"/>
    <property type="match status" value="1"/>
</dbReference>
<name>A0ABQ5QKH1_9BACT</name>
<evidence type="ECO:0000313" key="1">
    <source>
        <dbReference type="EMBL" id="GLH74835.1"/>
    </source>
</evidence>
<dbReference type="EMBL" id="BSDE01000008">
    <property type="protein sequence ID" value="GLH74835.1"/>
    <property type="molecule type" value="Genomic_DNA"/>
</dbReference>
<dbReference type="Gene3D" id="3.40.50.12780">
    <property type="entry name" value="N-terminal domain of ligase-like"/>
    <property type="match status" value="1"/>
</dbReference>
<protein>
    <submittedName>
        <fullName evidence="1">Capsular polysaccharide biosynthesis protein</fullName>
    </submittedName>
</protein>
<reference evidence="1 2" key="1">
    <citation type="journal article" date="2023" name="Antonie Van Leeuwenhoek">
        <title>Mesoterricola silvestris gen. nov., sp. nov., Mesoterricola sediminis sp. nov., Geothrix oryzae sp. nov., Geothrix edaphica sp. nov., Geothrix rubra sp. nov., and Geothrix limicola sp. nov., six novel members of Acidobacteriota isolated from soils.</title>
        <authorList>
            <person name="Itoh H."/>
            <person name="Sugisawa Y."/>
            <person name="Mise K."/>
            <person name="Xu Z."/>
            <person name="Kuniyasu M."/>
            <person name="Ushijima N."/>
            <person name="Kawano K."/>
            <person name="Kobayashi E."/>
            <person name="Shiratori Y."/>
            <person name="Masuda Y."/>
            <person name="Senoo K."/>
        </authorList>
    </citation>
    <scope>NUCLEOTIDE SEQUENCE [LARGE SCALE GENOMIC DNA]</scope>
    <source>
        <strain evidence="1 2">Red804</strain>
    </source>
</reference>
<dbReference type="PANTHER" id="PTHR36932">
    <property type="entry name" value="CAPSULAR POLYSACCHARIDE BIOSYNTHESIS PROTEIN"/>
    <property type="match status" value="1"/>
</dbReference>